<keyword evidence="3" id="KW-1185">Reference proteome</keyword>
<proteinExistence type="predicted"/>
<organism evidence="2 3">
    <name type="scientific">Plakobranchus ocellatus</name>
    <dbReference type="NCBI Taxonomy" id="259542"/>
    <lineage>
        <taxon>Eukaryota</taxon>
        <taxon>Metazoa</taxon>
        <taxon>Spiralia</taxon>
        <taxon>Lophotrochozoa</taxon>
        <taxon>Mollusca</taxon>
        <taxon>Gastropoda</taxon>
        <taxon>Heterobranchia</taxon>
        <taxon>Euthyneura</taxon>
        <taxon>Panpulmonata</taxon>
        <taxon>Sacoglossa</taxon>
        <taxon>Placobranchoidea</taxon>
        <taxon>Plakobranchidae</taxon>
        <taxon>Plakobranchus</taxon>
    </lineage>
</organism>
<evidence type="ECO:0000256" key="1">
    <source>
        <dbReference type="SAM" id="MobiDB-lite"/>
    </source>
</evidence>
<evidence type="ECO:0000313" key="3">
    <source>
        <dbReference type="Proteomes" id="UP000735302"/>
    </source>
</evidence>
<feature type="region of interest" description="Disordered" evidence="1">
    <location>
        <begin position="396"/>
        <end position="415"/>
    </location>
</feature>
<evidence type="ECO:0000313" key="2">
    <source>
        <dbReference type="EMBL" id="GFN87178.1"/>
    </source>
</evidence>
<feature type="compositionally biased region" description="Polar residues" evidence="1">
    <location>
        <begin position="352"/>
        <end position="361"/>
    </location>
</feature>
<reference evidence="2 3" key="1">
    <citation type="journal article" date="2021" name="Elife">
        <title>Chloroplast acquisition without the gene transfer in kleptoplastic sea slugs, Plakobranchus ocellatus.</title>
        <authorList>
            <person name="Maeda T."/>
            <person name="Takahashi S."/>
            <person name="Yoshida T."/>
            <person name="Shimamura S."/>
            <person name="Takaki Y."/>
            <person name="Nagai Y."/>
            <person name="Toyoda A."/>
            <person name="Suzuki Y."/>
            <person name="Arimoto A."/>
            <person name="Ishii H."/>
            <person name="Satoh N."/>
            <person name="Nishiyama T."/>
            <person name="Hasebe M."/>
            <person name="Maruyama T."/>
            <person name="Minagawa J."/>
            <person name="Obokata J."/>
            <person name="Shigenobu S."/>
        </authorList>
    </citation>
    <scope>NUCLEOTIDE SEQUENCE [LARGE SCALE GENOMIC DNA]</scope>
</reference>
<dbReference type="EMBL" id="BLXT01001660">
    <property type="protein sequence ID" value="GFN87178.1"/>
    <property type="molecule type" value="Genomic_DNA"/>
</dbReference>
<dbReference type="Proteomes" id="UP000735302">
    <property type="component" value="Unassembled WGS sequence"/>
</dbReference>
<protein>
    <submittedName>
        <fullName evidence="2">Uncharacterized protein</fullName>
    </submittedName>
</protein>
<name>A0AAV3YVT1_9GAST</name>
<sequence length="503" mass="55137">MASREINDYHIDDDLENVFHTQLRSLDLEVKSSAASKTIDTDEENELKCYRNPLFVEDDDLVKDHAAQKSRDDVDLSPQNSQVDDEGPISERNLRSLDEDLNISSECLIAGQKPDAVVDQGKEDIAVSGKSKGTPDKRKNTFCHKKSRTSSAEDAEGKGFDIDQDKGKKGKRKYNPKTRNSNQNKNITKRERSKSVSSAVDSSLGNCVQSLSSEGVQGKKNHLTLECKKNEKCKSGRELKGANDGSCCTDSGIEVTAELHHIVNRRDELRDFVDANFEQEHSWVDARRVKDIKNSHCNSGDDTANETNCPTLRDVEKEISFTAERQACPEESRYDALVSTSLANVARKDQQNGHSSSSEGKNSTEPDAPSHRNIDSSLTNDVSTFESTQRCASKGISENFTEGTDGDELDLSCLSPTENQNLEDSAMLSSPRSGGADVQASGLTGDESSTSPAWVMQSLQGEDGLMPHTSDNHSTSADFNPDAHAVNSDAHESDVELRLSTNL</sequence>
<feature type="compositionally biased region" description="Basic and acidic residues" evidence="1">
    <location>
        <begin position="62"/>
        <end position="74"/>
    </location>
</feature>
<feature type="compositionally biased region" description="Basic and acidic residues" evidence="1">
    <location>
        <begin position="362"/>
        <end position="374"/>
    </location>
</feature>
<feature type="region of interest" description="Disordered" evidence="1">
    <location>
        <begin position="347"/>
        <end position="391"/>
    </location>
</feature>
<accession>A0AAV3YVT1</accession>
<feature type="region of interest" description="Disordered" evidence="1">
    <location>
        <begin position="61"/>
        <end position="97"/>
    </location>
</feature>
<feature type="compositionally biased region" description="Polar residues" evidence="1">
    <location>
        <begin position="375"/>
        <end position="391"/>
    </location>
</feature>
<feature type="compositionally biased region" description="Polar residues" evidence="1">
    <location>
        <begin position="446"/>
        <end position="460"/>
    </location>
</feature>
<feature type="compositionally biased region" description="Polar residues" evidence="1">
    <location>
        <begin position="177"/>
        <end position="186"/>
    </location>
</feature>
<gene>
    <name evidence="2" type="ORF">PoB_001368400</name>
</gene>
<dbReference type="AlphaFoldDB" id="A0AAV3YVT1"/>
<feature type="compositionally biased region" description="Basic and acidic residues" evidence="1">
    <location>
        <begin position="155"/>
        <end position="167"/>
    </location>
</feature>
<feature type="region of interest" description="Disordered" evidence="1">
    <location>
        <begin position="424"/>
        <end position="503"/>
    </location>
</feature>
<feature type="region of interest" description="Disordered" evidence="1">
    <location>
        <begin position="126"/>
        <end position="199"/>
    </location>
</feature>
<comment type="caution">
    <text evidence="2">The sequence shown here is derived from an EMBL/GenBank/DDBJ whole genome shotgun (WGS) entry which is preliminary data.</text>
</comment>